<feature type="region of interest" description="Disordered" evidence="1">
    <location>
        <begin position="1"/>
        <end position="21"/>
    </location>
</feature>
<evidence type="ECO:0000313" key="4">
    <source>
        <dbReference type="Proteomes" id="UP001595823"/>
    </source>
</evidence>
<dbReference type="Proteomes" id="UP001595823">
    <property type="component" value="Unassembled WGS sequence"/>
</dbReference>
<feature type="transmembrane region" description="Helical" evidence="2">
    <location>
        <begin position="26"/>
        <end position="50"/>
    </location>
</feature>
<evidence type="ECO:0000256" key="1">
    <source>
        <dbReference type="SAM" id="MobiDB-lite"/>
    </source>
</evidence>
<keyword evidence="2" id="KW-0812">Transmembrane</keyword>
<accession>A0ABV8TYN8</accession>
<feature type="transmembrane region" description="Helical" evidence="2">
    <location>
        <begin position="62"/>
        <end position="83"/>
    </location>
</feature>
<dbReference type="RefSeq" id="WP_380621234.1">
    <property type="nucleotide sequence ID" value="NZ_JBHSDK010000015.1"/>
</dbReference>
<organism evidence="3 4">
    <name type="scientific">Salininema proteolyticum</name>
    <dbReference type="NCBI Taxonomy" id="1607685"/>
    <lineage>
        <taxon>Bacteria</taxon>
        <taxon>Bacillati</taxon>
        <taxon>Actinomycetota</taxon>
        <taxon>Actinomycetes</taxon>
        <taxon>Glycomycetales</taxon>
        <taxon>Glycomycetaceae</taxon>
        <taxon>Salininema</taxon>
    </lineage>
</organism>
<keyword evidence="4" id="KW-1185">Reference proteome</keyword>
<name>A0ABV8TYN8_9ACTN</name>
<protein>
    <submittedName>
        <fullName evidence="3">Uncharacterized protein</fullName>
    </submittedName>
</protein>
<evidence type="ECO:0000313" key="3">
    <source>
        <dbReference type="EMBL" id="MFC4335909.1"/>
    </source>
</evidence>
<dbReference type="EMBL" id="JBHSDK010000015">
    <property type="protein sequence ID" value="MFC4335909.1"/>
    <property type="molecule type" value="Genomic_DNA"/>
</dbReference>
<feature type="transmembrane region" description="Helical" evidence="2">
    <location>
        <begin position="89"/>
        <end position="109"/>
    </location>
</feature>
<evidence type="ECO:0000256" key="2">
    <source>
        <dbReference type="SAM" id="Phobius"/>
    </source>
</evidence>
<proteinExistence type="predicted"/>
<sequence length="112" mass="11412">MSNPYAQSVPPPAASATRPQSDGPRLLVLAGISAWALLLVVAGIATATTAAVPIMGGEAPDWFLWAFSGTGVAGMILTMGSFATARLKAAPWLFLLGATLTLVVASFLVKNA</sequence>
<gene>
    <name evidence="3" type="ORF">ACFPET_11915</name>
</gene>
<keyword evidence="2" id="KW-0472">Membrane</keyword>
<keyword evidence="2" id="KW-1133">Transmembrane helix</keyword>
<reference evidence="4" key="1">
    <citation type="journal article" date="2019" name="Int. J. Syst. Evol. Microbiol.">
        <title>The Global Catalogue of Microorganisms (GCM) 10K type strain sequencing project: providing services to taxonomists for standard genome sequencing and annotation.</title>
        <authorList>
            <consortium name="The Broad Institute Genomics Platform"/>
            <consortium name="The Broad Institute Genome Sequencing Center for Infectious Disease"/>
            <person name="Wu L."/>
            <person name="Ma J."/>
        </authorList>
    </citation>
    <scope>NUCLEOTIDE SEQUENCE [LARGE SCALE GENOMIC DNA]</scope>
    <source>
        <strain evidence="4">IBRC-M 10908</strain>
    </source>
</reference>
<comment type="caution">
    <text evidence="3">The sequence shown here is derived from an EMBL/GenBank/DDBJ whole genome shotgun (WGS) entry which is preliminary data.</text>
</comment>